<dbReference type="PROSITE" id="PS01031">
    <property type="entry name" value="SHSP"/>
    <property type="match status" value="1"/>
</dbReference>
<proteinExistence type="inferred from homology"/>
<protein>
    <recommendedName>
        <fullName evidence="5">SHSP domain-containing protein</fullName>
    </recommendedName>
</protein>
<evidence type="ECO:0000256" key="3">
    <source>
        <dbReference type="PROSITE-ProRule" id="PRU00285"/>
    </source>
</evidence>
<dbReference type="EMBL" id="CM004400">
    <property type="protein sequence ID" value="OAY30505.1"/>
    <property type="molecule type" value="Genomic_DNA"/>
</dbReference>
<dbReference type="InterPro" id="IPR002068">
    <property type="entry name" value="A-crystallin/Hsp20_dom"/>
</dbReference>
<evidence type="ECO:0000259" key="5">
    <source>
        <dbReference type="PROSITE" id="PS01031"/>
    </source>
</evidence>
<dbReference type="PANTHER" id="PTHR46991:SF11">
    <property type="entry name" value="SMALL HEAT SHOCK PROTEIN HSPF"/>
    <property type="match status" value="1"/>
</dbReference>
<evidence type="ECO:0000256" key="2">
    <source>
        <dbReference type="ARBA" id="ARBA00023016"/>
    </source>
</evidence>
<dbReference type="AlphaFoldDB" id="A0A2C9UIG5"/>
<evidence type="ECO:0000313" key="7">
    <source>
        <dbReference type="Proteomes" id="UP000091857"/>
    </source>
</evidence>
<dbReference type="Pfam" id="PF00011">
    <property type="entry name" value="HSP20"/>
    <property type="match status" value="1"/>
</dbReference>
<name>A0A2C9UIG5_MANES</name>
<comment type="caution">
    <text evidence="6">The sequence shown here is derived from an EMBL/GenBank/DDBJ whole genome shotgun (WGS) entry which is preliminary data.</text>
</comment>
<dbReference type="SUPFAM" id="SSF49764">
    <property type="entry name" value="HSP20-like chaperones"/>
    <property type="match status" value="1"/>
</dbReference>
<dbReference type="OMA" id="NDAWSPF"/>
<evidence type="ECO:0000256" key="4">
    <source>
        <dbReference type="RuleBase" id="RU003616"/>
    </source>
</evidence>
<dbReference type="Gene3D" id="2.60.40.790">
    <property type="match status" value="1"/>
</dbReference>
<keyword evidence="7" id="KW-1185">Reference proteome</keyword>
<dbReference type="InterPro" id="IPR008978">
    <property type="entry name" value="HSP20-like_chaperone"/>
</dbReference>
<dbReference type="CDD" id="cd06464">
    <property type="entry name" value="ACD_sHsps-like"/>
    <property type="match status" value="1"/>
</dbReference>
<dbReference type="Proteomes" id="UP000091857">
    <property type="component" value="Chromosome 14"/>
</dbReference>
<dbReference type="OrthoDB" id="1431247at2759"/>
<comment type="similarity">
    <text evidence="3 4">Belongs to the small heat shock protein (HSP20) family.</text>
</comment>
<feature type="domain" description="SHSP" evidence="5">
    <location>
        <begin position="98"/>
        <end position="208"/>
    </location>
</feature>
<reference evidence="7" key="1">
    <citation type="journal article" date="2016" name="Nat. Biotechnol.">
        <title>Sequencing wild and cultivated cassava and related species reveals extensive interspecific hybridization and genetic diversity.</title>
        <authorList>
            <person name="Bredeson J.V."/>
            <person name="Lyons J.B."/>
            <person name="Prochnik S.E."/>
            <person name="Wu G.A."/>
            <person name="Ha C.M."/>
            <person name="Edsinger-Gonzales E."/>
            <person name="Grimwood J."/>
            <person name="Schmutz J."/>
            <person name="Rabbi I.Y."/>
            <person name="Egesi C."/>
            <person name="Nauluvula P."/>
            <person name="Lebot V."/>
            <person name="Ndunguru J."/>
            <person name="Mkamilo G."/>
            <person name="Bart R.S."/>
            <person name="Setter T.L."/>
            <person name="Gleadow R.M."/>
            <person name="Kulakow P."/>
            <person name="Ferguson M.E."/>
            <person name="Rounsley S."/>
            <person name="Rokhsar D.S."/>
        </authorList>
    </citation>
    <scope>NUCLEOTIDE SEQUENCE [LARGE SCALE GENOMIC DNA]</scope>
    <source>
        <strain evidence="7">cv. AM560-2</strain>
    </source>
</reference>
<evidence type="ECO:0000313" key="6">
    <source>
        <dbReference type="EMBL" id="OAY30505.1"/>
    </source>
</evidence>
<dbReference type="InterPro" id="IPR044656">
    <property type="entry name" value="HSP14.7/HSP23.5/HSP23.6-like"/>
</dbReference>
<accession>A0A2C9UIG5</accession>
<keyword evidence="1" id="KW-0809">Transit peptide</keyword>
<dbReference type="STRING" id="3983.A0A2C9UIG5"/>
<keyword evidence="2" id="KW-0346">Stress response</keyword>
<sequence>MASSIALKRIVSSNLIPPSIRYIRPTASASRLFNTNVARQFDDDEDERGVEVDSRYGRNLPRSRDDFFSDVVDPFWPSRSLNQLLNTMDKFMNNPFLSASRGIGAGVRRGWDVRETDDALKLLIDMPGLDKEDVKVSVEQNTLVIKGEEAKESDVEESGRKYTGRIDLPEKVYRTDQIKAEMKNGVLKVVVPKAKEDERADVFHVKVE</sequence>
<organism evidence="6 7">
    <name type="scientific">Manihot esculenta</name>
    <name type="common">Cassava</name>
    <name type="synonym">Jatropha manihot</name>
    <dbReference type="NCBI Taxonomy" id="3983"/>
    <lineage>
        <taxon>Eukaryota</taxon>
        <taxon>Viridiplantae</taxon>
        <taxon>Streptophyta</taxon>
        <taxon>Embryophyta</taxon>
        <taxon>Tracheophyta</taxon>
        <taxon>Spermatophyta</taxon>
        <taxon>Magnoliopsida</taxon>
        <taxon>eudicotyledons</taxon>
        <taxon>Gunneridae</taxon>
        <taxon>Pentapetalae</taxon>
        <taxon>rosids</taxon>
        <taxon>fabids</taxon>
        <taxon>Malpighiales</taxon>
        <taxon>Euphorbiaceae</taxon>
        <taxon>Crotonoideae</taxon>
        <taxon>Manihoteae</taxon>
        <taxon>Manihot</taxon>
    </lineage>
</organism>
<gene>
    <name evidence="6" type="ORF">MANES_14G036000v8</name>
</gene>
<evidence type="ECO:0000256" key="1">
    <source>
        <dbReference type="ARBA" id="ARBA00022946"/>
    </source>
</evidence>
<dbReference type="Gramene" id="Manes.14G036000.1.v8.1">
    <property type="protein sequence ID" value="Manes.14G036000.1.v8.1.CDS"/>
    <property type="gene ID" value="Manes.14G036000.v8.1"/>
</dbReference>
<dbReference type="PANTHER" id="PTHR46991">
    <property type="entry name" value="23.5 KDA HEAT SHOCK PROTEIN, MITOCHONDRIAL"/>
    <property type="match status" value="1"/>
</dbReference>
<dbReference type="SMR" id="A0A2C9UIG5"/>